<proteinExistence type="predicted"/>
<evidence type="ECO:0000256" key="1">
    <source>
        <dbReference type="ARBA" id="ARBA00022801"/>
    </source>
</evidence>
<organism evidence="4 5">
    <name type="scientific">Plectosphaerella cucumerina</name>
    <dbReference type="NCBI Taxonomy" id="40658"/>
    <lineage>
        <taxon>Eukaryota</taxon>
        <taxon>Fungi</taxon>
        <taxon>Dikarya</taxon>
        <taxon>Ascomycota</taxon>
        <taxon>Pezizomycotina</taxon>
        <taxon>Sordariomycetes</taxon>
        <taxon>Hypocreomycetidae</taxon>
        <taxon>Glomerellales</taxon>
        <taxon>Plectosphaerellaceae</taxon>
        <taxon>Plectosphaerella</taxon>
    </lineage>
</organism>
<dbReference type="OrthoDB" id="2963168at2759"/>
<dbReference type="PANTHER" id="PTHR48081">
    <property type="entry name" value="AB HYDROLASE SUPERFAMILY PROTEIN C4A8.06C"/>
    <property type="match status" value="1"/>
</dbReference>
<feature type="domain" description="Alpha/beta hydrolase fold-3" evidence="3">
    <location>
        <begin position="39"/>
        <end position="146"/>
    </location>
</feature>
<evidence type="ECO:0000259" key="3">
    <source>
        <dbReference type="Pfam" id="PF07859"/>
    </source>
</evidence>
<dbReference type="InterPro" id="IPR013094">
    <property type="entry name" value="AB_hydrolase_3"/>
</dbReference>
<dbReference type="GO" id="GO:0008236">
    <property type="term" value="F:serine-type peptidase activity"/>
    <property type="evidence" value="ECO:0007669"/>
    <property type="project" value="InterPro"/>
</dbReference>
<dbReference type="AlphaFoldDB" id="A0A8K0TQZ8"/>
<dbReference type="Pfam" id="PF00326">
    <property type="entry name" value="Peptidase_S9"/>
    <property type="match status" value="1"/>
</dbReference>
<dbReference type="SUPFAM" id="SSF53474">
    <property type="entry name" value="alpha/beta-Hydrolases"/>
    <property type="match status" value="1"/>
</dbReference>
<dbReference type="PANTHER" id="PTHR48081:SF3">
    <property type="entry name" value="ALPHA_BETA HYDROLASE FOLD-3 DOMAIN-CONTAINING PROTEIN"/>
    <property type="match status" value="1"/>
</dbReference>
<dbReference type="Proteomes" id="UP000813385">
    <property type="component" value="Unassembled WGS sequence"/>
</dbReference>
<dbReference type="Gene3D" id="3.40.50.1820">
    <property type="entry name" value="alpha/beta hydrolase"/>
    <property type="match status" value="1"/>
</dbReference>
<dbReference type="InterPro" id="IPR029058">
    <property type="entry name" value="AB_hydrolase_fold"/>
</dbReference>
<name>A0A8K0TQZ8_9PEZI</name>
<keyword evidence="1 4" id="KW-0378">Hydrolase</keyword>
<dbReference type="InterPro" id="IPR001375">
    <property type="entry name" value="Peptidase_S9_cat"/>
</dbReference>
<reference evidence="4" key="1">
    <citation type="journal article" date="2021" name="Nat. Commun.">
        <title>Genetic determinants of endophytism in the Arabidopsis root mycobiome.</title>
        <authorList>
            <person name="Mesny F."/>
            <person name="Miyauchi S."/>
            <person name="Thiergart T."/>
            <person name="Pickel B."/>
            <person name="Atanasova L."/>
            <person name="Karlsson M."/>
            <person name="Huettel B."/>
            <person name="Barry K.W."/>
            <person name="Haridas S."/>
            <person name="Chen C."/>
            <person name="Bauer D."/>
            <person name="Andreopoulos W."/>
            <person name="Pangilinan J."/>
            <person name="LaButti K."/>
            <person name="Riley R."/>
            <person name="Lipzen A."/>
            <person name="Clum A."/>
            <person name="Drula E."/>
            <person name="Henrissat B."/>
            <person name="Kohler A."/>
            <person name="Grigoriev I.V."/>
            <person name="Martin F.M."/>
            <person name="Hacquard S."/>
        </authorList>
    </citation>
    <scope>NUCLEOTIDE SEQUENCE</scope>
    <source>
        <strain evidence="4">MPI-CAGE-AT-0016</strain>
    </source>
</reference>
<keyword evidence="5" id="KW-1185">Reference proteome</keyword>
<gene>
    <name evidence="4" type="ORF">B0T11DRAFT_269296</name>
</gene>
<feature type="domain" description="Peptidase S9 prolyl oligopeptidase catalytic" evidence="2">
    <location>
        <begin position="244"/>
        <end position="296"/>
    </location>
</feature>
<protein>
    <submittedName>
        <fullName evidence="4">Alpha/Beta hydrolase protein</fullName>
    </submittedName>
</protein>
<dbReference type="GO" id="GO:0006508">
    <property type="term" value="P:proteolysis"/>
    <property type="evidence" value="ECO:0007669"/>
    <property type="project" value="InterPro"/>
</dbReference>
<evidence type="ECO:0000259" key="2">
    <source>
        <dbReference type="Pfam" id="PF00326"/>
    </source>
</evidence>
<accession>A0A8K0TQZ8</accession>
<dbReference type="EMBL" id="JAGPXD010000001">
    <property type="protein sequence ID" value="KAH7374872.1"/>
    <property type="molecule type" value="Genomic_DNA"/>
</dbReference>
<dbReference type="InterPro" id="IPR050300">
    <property type="entry name" value="GDXG_lipolytic_enzyme"/>
</dbReference>
<sequence length="331" mass="35142">MATPKYTTETHVYKRVGSLELTIDVHTPSEPSSEPRTALIWYHGGFLIVGTKTSWSPTWLINASIRRGWIVATPSYRLLPEATGDEVLSDTIDAAHWVAANISSRILMTGGSAGGFLAVATAAQLTSPRPLAVLANYGMLDFSHPEYIDGSAMGAMPPLPEAVTQPVVKEIAASRGVGVIDGYAPPEDFSPDKRMLWAATIKQLALFPEIITGVPGLSQQIKKSGVKVIKPEHRKFFPLSFGLTESYPPTALAHGTADDLVEASQSTAAAEKLKAAGVDVVLVTVPGVGHGFDSADPELDVDSPKAEETEVGRALRTMVQFLDAAAAKEAA</sequence>
<evidence type="ECO:0000313" key="5">
    <source>
        <dbReference type="Proteomes" id="UP000813385"/>
    </source>
</evidence>
<comment type="caution">
    <text evidence="4">The sequence shown here is derived from an EMBL/GenBank/DDBJ whole genome shotgun (WGS) entry which is preliminary data.</text>
</comment>
<dbReference type="Pfam" id="PF07859">
    <property type="entry name" value="Abhydrolase_3"/>
    <property type="match status" value="1"/>
</dbReference>
<evidence type="ECO:0000313" key="4">
    <source>
        <dbReference type="EMBL" id="KAH7374872.1"/>
    </source>
</evidence>